<keyword evidence="1" id="KW-0812">Transmembrane</keyword>
<dbReference type="AlphaFoldDB" id="A0A2V4BT85"/>
<sequence length="364" mass="42670">MEEKLKIYEKTIKRIHSFNWTPKYKEEVRTSLNKTVFIPIAEKTFQKLDWDIVFKDENKIEAKRREKIFGVDKWTEIITANYNFGNLEVKSESLGNEMWDNGRNSKRVKLFIHALKETENEYDRNALNELEKETEEKNNWDDYVIPETLPKPKESKKPSFLIPIIGGIIISLILGFVIAEVSIHGIYFIGLFEFVVGLVITFALKKLIKSSNFTDFKKLHSLLIAMIIITYLSNQYFQYEIILSENNYDRIGFFEFMKIRFSEGLTIKTLNTGWIGLVISWILQLGLTYAIGYLRLVSTITSYQLERIPTEVLDFSYYHFLKGKSENEVRIELTNKGWSEVENQNEVFEAIQAIYGQIELGRIK</sequence>
<dbReference type="Proteomes" id="UP000247903">
    <property type="component" value="Unassembled WGS sequence"/>
</dbReference>
<keyword evidence="1" id="KW-0472">Membrane</keyword>
<gene>
    <name evidence="2" type="ORF">DMB65_03415</name>
</gene>
<organism evidence="2 3">
    <name type="scientific">Flavobacterium cheongpyeongense</name>
    <dbReference type="NCBI Taxonomy" id="2212651"/>
    <lineage>
        <taxon>Bacteria</taxon>
        <taxon>Pseudomonadati</taxon>
        <taxon>Bacteroidota</taxon>
        <taxon>Flavobacteriia</taxon>
        <taxon>Flavobacteriales</taxon>
        <taxon>Flavobacteriaceae</taxon>
        <taxon>Flavobacterium</taxon>
    </lineage>
</organism>
<accession>A0A2V4BT85</accession>
<keyword evidence="3" id="KW-1185">Reference proteome</keyword>
<name>A0A2V4BT85_9FLAO</name>
<feature type="transmembrane region" description="Helical" evidence="1">
    <location>
        <begin position="274"/>
        <end position="297"/>
    </location>
</feature>
<evidence type="ECO:0000256" key="1">
    <source>
        <dbReference type="SAM" id="Phobius"/>
    </source>
</evidence>
<proteinExistence type="predicted"/>
<feature type="transmembrane region" description="Helical" evidence="1">
    <location>
        <begin position="160"/>
        <end position="179"/>
    </location>
</feature>
<feature type="transmembrane region" description="Helical" evidence="1">
    <location>
        <begin position="185"/>
        <end position="207"/>
    </location>
</feature>
<reference evidence="2 3" key="1">
    <citation type="submission" date="2018-05" db="EMBL/GenBank/DDBJ databases">
        <title>Flavobacterium sp. strain IMCC34759, incomplete genome.</title>
        <authorList>
            <person name="Joung Y."/>
            <person name="Cho J."/>
        </authorList>
    </citation>
    <scope>NUCLEOTIDE SEQUENCE [LARGE SCALE GENOMIC DNA]</scope>
    <source>
        <strain evidence="2 3">IMCC34759</strain>
    </source>
</reference>
<dbReference type="OrthoDB" id="9778341at2"/>
<comment type="caution">
    <text evidence="2">The sequence shown here is derived from an EMBL/GenBank/DDBJ whole genome shotgun (WGS) entry which is preliminary data.</text>
</comment>
<evidence type="ECO:0000313" key="2">
    <source>
        <dbReference type="EMBL" id="PXY42289.1"/>
    </source>
</evidence>
<feature type="transmembrane region" description="Helical" evidence="1">
    <location>
        <begin position="219"/>
        <end position="237"/>
    </location>
</feature>
<evidence type="ECO:0000313" key="3">
    <source>
        <dbReference type="Proteomes" id="UP000247903"/>
    </source>
</evidence>
<keyword evidence="1" id="KW-1133">Transmembrane helix</keyword>
<protein>
    <submittedName>
        <fullName evidence="2">Uncharacterized protein</fullName>
    </submittedName>
</protein>
<dbReference type="EMBL" id="QJHK01000002">
    <property type="protein sequence ID" value="PXY42289.1"/>
    <property type="molecule type" value="Genomic_DNA"/>
</dbReference>
<dbReference type="RefSeq" id="WP_110305261.1">
    <property type="nucleotide sequence ID" value="NZ_QJHK01000002.1"/>
</dbReference>